<gene>
    <name evidence="2" type="ORF">CHITON_1075</name>
</gene>
<dbReference type="PANTHER" id="PTHR43847">
    <property type="entry name" value="BLL3993 PROTEIN"/>
    <property type="match status" value="1"/>
</dbReference>
<dbReference type="PANTHER" id="PTHR43847:SF1">
    <property type="entry name" value="BLL3993 PROTEIN"/>
    <property type="match status" value="1"/>
</dbReference>
<dbReference type="EMBL" id="LN999010">
    <property type="protein sequence ID" value="CUX77854.1"/>
    <property type="molecule type" value="Genomic_DNA"/>
</dbReference>
<name>A0A170SKI1_9EURY</name>
<dbReference type="KEGG" id="tch:CHITON_1075"/>
<keyword evidence="1" id="KW-0812">Transmembrane</keyword>
<accession>A0A170SKI1</accession>
<evidence type="ECO:0000313" key="3">
    <source>
        <dbReference type="Proteomes" id="UP000093069"/>
    </source>
</evidence>
<evidence type="ECO:0000313" key="2">
    <source>
        <dbReference type="EMBL" id="CUX77854.1"/>
    </source>
</evidence>
<dbReference type="STRING" id="54262.CHITON_1075"/>
<protein>
    <recommendedName>
        <fullName evidence="4">Protein-S-isoprenylcysteine methyltransferase</fullName>
    </recommendedName>
</protein>
<sequence>MLFLGLALWLICYSQVSKAYRERKLLTTGCYSKVRHPIYSIWGFLVIPGFSLIIGGFMLCLPIVYWLSMLRFIGDEERELEEMFGEEWREYARRTGRFLP</sequence>
<keyword evidence="1" id="KW-0472">Membrane</keyword>
<feature type="transmembrane region" description="Helical" evidence="1">
    <location>
        <begin position="38"/>
        <end position="68"/>
    </location>
</feature>
<evidence type="ECO:0008006" key="4">
    <source>
        <dbReference type="Google" id="ProtNLM"/>
    </source>
</evidence>
<dbReference type="InterPro" id="IPR052527">
    <property type="entry name" value="Metal_cation-efflux_comp"/>
</dbReference>
<dbReference type="Proteomes" id="UP000093069">
    <property type="component" value="Chromosome I"/>
</dbReference>
<dbReference type="Gene3D" id="1.20.120.1630">
    <property type="match status" value="1"/>
</dbReference>
<organism evidence="2 3">
    <name type="scientific">Thermococcus chitonophagus</name>
    <dbReference type="NCBI Taxonomy" id="54262"/>
    <lineage>
        <taxon>Archaea</taxon>
        <taxon>Methanobacteriati</taxon>
        <taxon>Methanobacteriota</taxon>
        <taxon>Thermococci</taxon>
        <taxon>Thermococcales</taxon>
        <taxon>Thermococcaceae</taxon>
        <taxon>Thermococcus</taxon>
    </lineage>
</organism>
<proteinExistence type="predicted"/>
<reference evidence="3" key="1">
    <citation type="submission" date="2016-01" db="EMBL/GenBank/DDBJ databases">
        <authorList>
            <person name="Vorgias C.E."/>
        </authorList>
    </citation>
    <scope>NUCLEOTIDE SEQUENCE [LARGE SCALE GENOMIC DNA]</scope>
</reference>
<keyword evidence="1" id="KW-1133">Transmembrane helix</keyword>
<evidence type="ECO:0000256" key="1">
    <source>
        <dbReference type="SAM" id="Phobius"/>
    </source>
</evidence>
<dbReference type="AlphaFoldDB" id="A0A170SKI1"/>